<dbReference type="PANTHER" id="PTHR30313:SF2">
    <property type="entry name" value="DNA PRIMASE"/>
    <property type="match status" value="1"/>
</dbReference>
<feature type="non-terminal residue" evidence="3">
    <location>
        <position position="1"/>
    </location>
</feature>
<dbReference type="GO" id="GO:0005737">
    <property type="term" value="C:cytoplasm"/>
    <property type="evidence" value="ECO:0007669"/>
    <property type="project" value="TreeGrafter"/>
</dbReference>
<protein>
    <recommendedName>
        <fullName evidence="2">DNA primase DnaB-helicase binding domain-containing protein</fullName>
    </recommendedName>
</protein>
<feature type="domain" description="DNA primase DnaB-helicase binding" evidence="2">
    <location>
        <begin position="61"/>
        <end position="116"/>
    </location>
</feature>
<evidence type="ECO:0000256" key="1">
    <source>
        <dbReference type="SAM" id="MobiDB-lite"/>
    </source>
</evidence>
<comment type="caution">
    <text evidence="3">The sequence shown here is derived from an EMBL/GenBank/DDBJ whole genome shotgun (WGS) entry which is preliminary data.</text>
</comment>
<reference evidence="3 4" key="1">
    <citation type="journal article" date="2019" name="Nat. Microbiol.">
        <title>Mediterranean grassland soil C-N compound turnover is dependent on rainfall and depth, and is mediated by genomically divergent microorganisms.</title>
        <authorList>
            <person name="Diamond S."/>
            <person name="Andeer P.F."/>
            <person name="Li Z."/>
            <person name="Crits-Christoph A."/>
            <person name="Burstein D."/>
            <person name="Anantharaman K."/>
            <person name="Lane K.R."/>
            <person name="Thomas B.C."/>
            <person name="Pan C."/>
            <person name="Northen T.R."/>
            <person name="Banfield J.F."/>
        </authorList>
    </citation>
    <scope>NUCLEOTIDE SEQUENCE [LARGE SCALE GENOMIC DNA]</scope>
    <source>
        <strain evidence="3">NP_5</strain>
    </source>
</reference>
<dbReference type="Pfam" id="PF10410">
    <property type="entry name" value="DnaB_bind"/>
    <property type="match status" value="1"/>
</dbReference>
<dbReference type="AlphaFoldDB" id="A0A537LQG0"/>
<name>A0A537LQG0_9BACT</name>
<evidence type="ECO:0000259" key="2">
    <source>
        <dbReference type="Pfam" id="PF10410"/>
    </source>
</evidence>
<proteinExistence type="predicted"/>
<evidence type="ECO:0000313" key="4">
    <source>
        <dbReference type="Proteomes" id="UP000320393"/>
    </source>
</evidence>
<dbReference type="GO" id="GO:0016779">
    <property type="term" value="F:nucleotidyltransferase activity"/>
    <property type="evidence" value="ECO:0007669"/>
    <property type="project" value="InterPro"/>
</dbReference>
<dbReference type="InterPro" id="IPR050219">
    <property type="entry name" value="DnaG_primase"/>
</dbReference>
<sequence length="291" mass="31735">LVYDSDAAGIGAAERGLDVFDQAELPVRVVVLPGESDPDAFLRRDGAEAFRRACAAALPIFDYRLAMAEQRHDARTVEGKVGIVNELGTLIITVSNPVRQGEYIRLLADHLGVREEAVRGQLGRIGRGRPGVGAPRQPAAPPPVSEASARLLTERELLHLLVATPAARASLRGAVTAEAFTEPEHRELAAALLAGDAESIDPGRLRERLRNETAVSLLSRFLIAEPHAKDPLRAARACVRRIQRIGLQERVDGLLEALRDADRAMDRERVETLKVELQDLYRELNVSAQAP</sequence>
<dbReference type="Proteomes" id="UP000320393">
    <property type="component" value="Unassembled WGS sequence"/>
</dbReference>
<accession>A0A537LQG0</accession>
<feature type="region of interest" description="Disordered" evidence="1">
    <location>
        <begin position="124"/>
        <end position="144"/>
    </location>
</feature>
<dbReference type="Gene3D" id="3.40.1360.10">
    <property type="match status" value="1"/>
</dbReference>
<dbReference type="InterPro" id="IPR019475">
    <property type="entry name" value="DNA_primase_DnaB-bd"/>
</dbReference>
<evidence type="ECO:0000313" key="3">
    <source>
        <dbReference type="EMBL" id="TMJ10220.1"/>
    </source>
</evidence>
<dbReference type="GO" id="GO:0006269">
    <property type="term" value="P:DNA replication, synthesis of primer"/>
    <property type="evidence" value="ECO:0007669"/>
    <property type="project" value="TreeGrafter"/>
</dbReference>
<dbReference type="Gene3D" id="1.10.860.10">
    <property type="entry name" value="DNAb Helicase, Chain A"/>
    <property type="match status" value="1"/>
</dbReference>
<dbReference type="EMBL" id="VBAM01000308">
    <property type="protein sequence ID" value="TMJ10220.1"/>
    <property type="molecule type" value="Genomic_DNA"/>
</dbReference>
<dbReference type="SUPFAM" id="SSF56731">
    <property type="entry name" value="DNA primase core"/>
    <property type="match status" value="1"/>
</dbReference>
<organism evidence="3 4">
    <name type="scientific">Candidatus Segetimicrobium genomatis</name>
    <dbReference type="NCBI Taxonomy" id="2569760"/>
    <lineage>
        <taxon>Bacteria</taxon>
        <taxon>Bacillati</taxon>
        <taxon>Candidatus Sysuimicrobiota</taxon>
        <taxon>Candidatus Sysuimicrobiia</taxon>
        <taxon>Candidatus Sysuimicrobiales</taxon>
        <taxon>Candidatus Segetimicrobiaceae</taxon>
        <taxon>Candidatus Segetimicrobium</taxon>
    </lineage>
</organism>
<dbReference type="InterPro" id="IPR016136">
    <property type="entry name" value="DNA_helicase_N/primase_C"/>
</dbReference>
<dbReference type="PANTHER" id="PTHR30313">
    <property type="entry name" value="DNA PRIMASE"/>
    <property type="match status" value="1"/>
</dbReference>
<gene>
    <name evidence="3" type="ORF">E6H02_08230</name>
</gene>